<keyword evidence="1" id="KW-0175">Coiled coil</keyword>
<name>A0AAW0MQ26_9GOBI</name>
<feature type="region of interest" description="Disordered" evidence="2">
    <location>
        <begin position="1"/>
        <end position="52"/>
    </location>
</feature>
<evidence type="ECO:0000313" key="3">
    <source>
        <dbReference type="EMBL" id="KAK7882515.1"/>
    </source>
</evidence>
<dbReference type="FunFam" id="3.30.70.1820:FF:000004">
    <property type="entry name" value="Uncharacterized protein"/>
    <property type="match status" value="1"/>
</dbReference>
<feature type="coiled-coil region" evidence="1">
    <location>
        <begin position="80"/>
        <end position="142"/>
    </location>
</feature>
<keyword evidence="4" id="KW-1185">Reference proteome</keyword>
<dbReference type="EMBL" id="JBBPFD010000021">
    <property type="protein sequence ID" value="KAK7882515.1"/>
    <property type="molecule type" value="Genomic_DNA"/>
</dbReference>
<gene>
    <name evidence="3" type="ORF">WMY93_028689</name>
</gene>
<accession>A0AAW0MQ26</accession>
<evidence type="ECO:0000313" key="4">
    <source>
        <dbReference type="Proteomes" id="UP001460270"/>
    </source>
</evidence>
<feature type="compositionally biased region" description="Polar residues" evidence="2">
    <location>
        <begin position="39"/>
        <end position="49"/>
    </location>
</feature>
<dbReference type="Gene3D" id="1.20.5.340">
    <property type="match status" value="1"/>
</dbReference>
<protein>
    <recommendedName>
        <fullName evidence="5">L1 transposable element RRM domain-containing protein</fullName>
    </recommendedName>
</protein>
<evidence type="ECO:0000256" key="1">
    <source>
        <dbReference type="SAM" id="Coils"/>
    </source>
</evidence>
<proteinExistence type="predicted"/>
<dbReference type="AlphaFoldDB" id="A0AAW0MQ26"/>
<evidence type="ECO:0008006" key="5">
    <source>
        <dbReference type="Google" id="ProtNLM"/>
    </source>
</evidence>
<dbReference type="Proteomes" id="UP001460270">
    <property type="component" value="Unassembled WGS sequence"/>
</dbReference>
<comment type="caution">
    <text evidence="3">The sequence shown here is derived from an EMBL/GenBank/DDBJ whole genome shotgun (WGS) entry which is preliminary data.</text>
</comment>
<dbReference type="InterPro" id="IPR004244">
    <property type="entry name" value="Transposase_22"/>
</dbReference>
<dbReference type="Gene3D" id="3.30.70.1820">
    <property type="entry name" value="L1 transposable element, RRM domain"/>
    <property type="match status" value="1"/>
</dbReference>
<organism evidence="3 4">
    <name type="scientific">Mugilogobius chulae</name>
    <name type="common">yellowstripe goby</name>
    <dbReference type="NCBI Taxonomy" id="88201"/>
    <lineage>
        <taxon>Eukaryota</taxon>
        <taxon>Metazoa</taxon>
        <taxon>Chordata</taxon>
        <taxon>Craniata</taxon>
        <taxon>Vertebrata</taxon>
        <taxon>Euteleostomi</taxon>
        <taxon>Actinopterygii</taxon>
        <taxon>Neopterygii</taxon>
        <taxon>Teleostei</taxon>
        <taxon>Neoteleostei</taxon>
        <taxon>Acanthomorphata</taxon>
        <taxon>Gobiaria</taxon>
        <taxon>Gobiiformes</taxon>
        <taxon>Gobioidei</taxon>
        <taxon>Gobiidae</taxon>
        <taxon>Gobionellinae</taxon>
        <taxon>Mugilogobius</taxon>
    </lineage>
</organism>
<evidence type="ECO:0000256" key="2">
    <source>
        <dbReference type="SAM" id="MobiDB-lite"/>
    </source>
</evidence>
<reference evidence="4" key="1">
    <citation type="submission" date="2024-04" db="EMBL/GenBank/DDBJ databases">
        <title>Salinicola lusitanus LLJ914,a marine bacterium isolated from the Okinawa Trough.</title>
        <authorList>
            <person name="Li J."/>
        </authorList>
    </citation>
    <scope>NUCLEOTIDE SEQUENCE [LARGE SCALE GENOMIC DNA]</scope>
</reference>
<sequence>MTREKGKTTTQSKLPPDFGKQEQKVSKEANPAEDASLEDTASSSACSPEQESELSLVKKDIITAIHELKGELKGEFTGRCDEILKAVDEAKTEISNCTERIAQAETRISTVEDDYATLADMVEKLEKRNKALESKVVDMETRSRLNNVRLVNMPEGAESNDPCSFLESWLPDALDMAPLRTPIVLERAHRIGPKRSAEEPPRALIMKFQNYRQKVAVMSAARKKNDILYKNIRVRLYNDLATEVHKQRRQFDSVRQQLRALGLRHGISPPAKLLVTYNEQTYTFDKPSEVQQLINKIQEDNGLED</sequence>
<dbReference type="PANTHER" id="PTHR11505">
    <property type="entry name" value="L1 TRANSPOSABLE ELEMENT-RELATED"/>
    <property type="match status" value="1"/>
</dbReference>